<protein>
    <submittedName>
        <fullName evidence="1">Uncharacterized protein</fullName>
    </submittedName>
</protein>
<dbReference type="Proteomes" id="UP000574761">
    <property type="component" value="Unassembled WGS sequence"/>
</dbReference>
<organism evidence="1 2">
    <name type="scientific">Mycoplana azooxidifex</name>
    <dbReference type="NCBI Taxonomy" id="1636188"/>
    <lineage>
        <taxon>Bacteria</taxon>
        <taxon>Pseudomonadati</taxon>
        <taxon>Pseudomonadota</taxon>
        <taxon>Alphaproteobacteria</taxon>
        <taxon>Hyphomicrobiales</taxon>
        <taxon>Rhizobiaceae</taxon>
        <taxon>Mycoplana</taxon>
    </lineage>
</organism>
<accession>A0A7W6D7P8</accession>
<sequence>MKPVPRCTDRDGLLDILMSGAITPGDTTLFLDMLDREISKRPRNVDIVKRPSLTAREPRR</sequence>
<dbReference type="AlphaFoldDB" id="A0A7W6D7P8"/>
<name>A0A7W6D7P8_9HYPH</name>
<proteinExistence type="predicted"/>
<dbReference type="EMBL" id="JACIEE010000002">
    <property type="protein sequence ID" value="MBB3975642.1"/>
    <property type="molecule type" value="Genomic_DNA"/>
</dbReference>
<dbReference type="RefSeq" id="WP_183799529.1">
    <property type="nucleotide sequence ID" value="NZ_JACIEE010000002.1"/>
</dbReference>
<gene>
    <name evidence="1" type="ORF">GGQ64_000829</name>
</gene>
<reference evidence="1 2" key="1">
    <citation type="submission" date="2020-08" db="EMBL/GenBank/DDBJ databases">
        <title>Genomic Encyclopedia of Type Strains, Phase IV (KMG-IV): sequencing the most valuable type-strain genomes for metagenomic binning, comparative biology and taxonomic classification.</title>
        <authorList>
            <person name="Goeker M."/>
        </authorList>
    </citation>
    <scope>NUCLEOTIDE SEQUENCE [LARGE SCALE GENOMIC DNA]</scope>
    <source>
        <strain evidence="1 2">DSM 100211</strain>
    </source>
</reference>
<keyword evidence="2" id="KW-1185">Reference proteome</keyword>
<comment type="caution">
    <text evidence="1">The sequence shown here is derived from an EMBL/GenBank/DDBJ whole genome shotgun (WGS) entry which is preliminary data.</text>
</comment>
<evidence type="ECO:0000313" key="2">
    <source>
        <dbReference type="Proteomes" id="UP000574761"/>
    </source>
</evidence>
<evidence type="ECO:0000313" key="1">
    <source>
        <dbReference type="EMBL" id="MBB3975642.1"/>
    </source>
</evidence>